<dbReference type="GO" id="GO:0030430">
    <property type="term" value="C:host cell cytoplasm"/>
    <property type="evidence" value="ECO:0007669"/>
    <property type="project" value="UniProtKB-SubCell"/>
</dbReference>
<evidence type="ECO:0000256" key="9">
    <source>
        <dbReference type="ARBA" id="ARBA00022995"/>
    </source>
</evidence>
<evidence type="ECO:0000256" key="14">
    <source>
        <dbReference type="HAMAP-Rule" id="MF_04060"/>
    </source>
</evidence>
<proteinExistence type="evidence at transcript level"/>
<evidence type="ECO:0000256" key="10">
    <source>
        <dbReference type="ARBA" id="ARBA00023186"/>
    </source>
</evidence>
<comment type="PTM">
    <text evidence="14">Might be cleaved by the viral protease.</text>
</comment>
<evidence type="ECO:0000256" key="12">
    <source>
        <dbReference type="ARBA" id="ARBA00023247"/>
    </source>
</evidence>
<dbReference type="GO" id="GO:0039657">
    <property type="term" value="P:symbiont-mediated suppression of host gene expression"/>
    <property type="evidence" value="ECO:0007669"/>
    <property type="project" value="UniProtKB-UniRule"/>
</dbReference>
<comment type="subcellular location">
    <subcellularLocation>
        <location evidence="14">Host cytoplasm</location>
    </subcellularLocation>
</comment>
<evidence type="ECO:0000256" key="15">
    <source>
        <dbReference type="SAM" id="MobiDB-lite"/>
    </source>
</evidence>
<reference evidence="16" key="2">
    <citation type="submission" date="2024-02" db="EMBL/GenBank/DDBJ databases">
        <authorList>
            <person name="Hu B."/>
        </authorList>
    </citation>
    <scope>NUCLEOTIDE SEQUENCE</scope>
    <source>
        <strain evidence="16">1A/Kenya/BAT2584/2015</strain>
    </source>
</reference>
<keyword evidence="13 14" id="KW-1075">Inhibition of eukaryotic host translation factors by virus</keyword>
<feature type="modified residue" description="Phosphotyrosine; by host" evidence="14">
    <location>
        <position position="304"/>
    </location>
</feature>
<comment type="similarity">
    <text evidence="14">Belongs to the adenoviridae shutoff protein family.</text>
</comment>
<keyword evidence="6 14" id="KW-1193">Eukaryotic host translation shutoff by virus</keyword>
<keyword evidence="12 14" id="KW-1262">Eukaryotic host gene expression shutoff by virus</keyword>
<dbReference type="InterPro" id="IPR003381">
    <property type="entry name" value="L4"/>
</dbReference>
<evidence type="ECO:0000256" key="5">
    <source>
        <dbReference type="ARBA" id="ARBA00022586"/>
    </source>
</evidence>
<evidence type="ECO:0000313" key="16">
    <source>
        <dbReference type="EMBL" id="XBH23599.1"/>
    </source>
</evidence>
<keyword evidence="5 14" id="KW-1155">Translational shunt</keyword>
<comment type="miscellaneous">
    <text evidence="14">All late proteins expressed from the major late promoter are produced by alternative splicing and alternative polyadenylation of the same gene giving rise to non-overlapping ORFs. A leader sequence is present in the N-terminus of all these mRNAs and is recognized by the viral shutoff protein to provide expression although conventional translation via ribosome scanning from the cap has been shut off in the host cell.</text>
</comment>
<comment type="PTM">
    <text evidence="14">Methylated. Asymmetric dimethylation by host PRMT1 of the Arg/Gly-rich region may regulate shutoff protein binding to hexon and promote the capsid assembly in the nucleus.</text>
</comment>
<dbReference type="GO" id="GO:0039704">
    <property type="term" value="P:viral translational shunt"/>
    <property type="evidence" value="ECO:0007669"/>
    <property type="project" value="UniProtKB-UniRule"/>
</dbReference>
<keyword evidence="10 14" id="KW-0143">Chaperone</keyword>
<keyword evidence="11 14" id="KW-1035">Host cytoplasm</keyword>
<evidence type="ECO:0000256" key="3">
    <source>
        <dbReference type="ARBA" id="ARBA00022553"/>
    </source>
</evidence>
<comment type="induction">
    <text evidence="14">Expressed in the late phase of the viral replicative cycle.</text>
</comment>
<feature type="modified residue" description="Phosphotyrosine; by host" evidence="14">
    <location>
        <position position="622"/>
    </location>
</feature>
<comment type="PTM">
    <text evidence="14">Phosphorylated. Tyrosine phosphorylation enhances preferential binding to tripartite leader mRNAs and allows ribosome shunting.</text>
</comment>
<keyword evidence="2 14" id="KW-0488">Methylation</keyword>
<feature type="compositionally biased region" description="Basic and acidic residues" evidence="15">
    <location>
        <begin position="16"/>
        <end position="34"/>
    </location>
</feature>
<keyword evidence="7 14" id="KW-0694">RNA-binding</keyword>
<accession>A0AAU7E0E8</accession>
<feature type="region of interest" description="Disordered" evidence="15">
    <location>
        <begin position="625"/>
        <end position="712"/>
    </location>
</feature>
<dbReference type="HAMAP" id="MF_04060">
    <property type="entry name" value="ADV_SHUT"/>
    <property type="match status" value="1"/>
</dbReference>
<sequence>MAEEPTISTAASSAADQHHPAHSDQQETEQRDGDGAPYLSEDALLKHLRRQGQLLADSLRDRATVPLDAVELSHAYERELFSPRVPPKRQANATCEADPRLNFFPTFAVPETLATYHIFFQNQKIPLSCRANRPRADAQLHLRDGDRLPDFLTLQDVPKIFEGLGGEEPSDSAALQDKDSSLVELKGDNPRLAVVKRAVSVTHFAYPAMHLPPKVISAVMDVLLVKRGEGGSTLDEALEQADDGKPAVSDEQLAKWLGTGDPQVLEERRKTMMSVVLVSCLLECMHRFFSPAASIKKLGESLHYAFRHGYVRLASQISNVEMSNLISYLGMLHENRLGQAVLHTTLQGESKRDYIRDTIFLFLIYTWQTAMGVWQQCLEDKNVSELRKLLERNRKKLWTEPNERLVAQELADIVFPPKLLDTLHHGLPDLVSQSMMQNFRSFILERSGILPAMCNALPSDFVPLTYKECPPNLWCYTYALQLANYLMYHSDVATDAAGEGLLEHYCRCNLCTPHRCLATNTPLLNETQVIGTFEIRGPGGPEGQESPQGLKLTAGMWTSAFLRKFEPADFHAHSIRFYENQSQPPKVEPSACVITQASILGQLHAIKKAREEFLLKKGRGVYLDPQTGEPLNALEPSVDASTPAEHERPKAAPRRTRAQQQLQQRGRGGVGRREQRQRSGERGRQRGGAELGSYADDRALPDTAAATAEEER</sequence>
<evidence type="ECO:0000256" key="2">
    <source>
        <dbReference type="ARBA" id="ARBA00022481"/>
    </source>
</evidence>
<dbReference type="GO" id="GO:0003723">
    <property type="term" value="F:RNA binding"/>
    <property type="evidence" value="ECO:0007669"/>
    <property type="project" value="UniProtKB-UniRule"/>
</dbReference>
<reference evidence="16" key="1">
    <citation type="journal article" date="2024" name="Microbiome">
        <title>Substantial viral diversity in bats and rodents from East Africa: insights into evolution, recombination, and cocirculation.</title>
        <authorList>
            <person name="Wang D."/>
            <person name="Yang X."/>
            <person name="Ren Z."/>
            <person name="Hu B."/>
            <person name="Zhao H."/>
            <person name="Yang K."/>
            <person name="Shi P."/>
            <person name="Zhang Z."/>
            <person name="Feng Q."/>
            <person name="Nawenja C.V."/>
            <person name="Obanda V."/>
            <person name="Robert K."/>
            <person name="Nalikka B."/>
            <person name="Waruhiu C.N."/>
            <person name="Ochola G.O."/>
            <person name="Onyuok S.O."/>
            <person name="Ochieng H."/>
            <person name="Li B."/>
            <person name="Zhu Y."/>
            <person name="Si H."/>
            <person name="Yin J."/>
            <person name="Kristiansen K."/>
            <person name="Jin X."/>
            <person name="Xu X."/>
            <person name="Xiao M."/>
            <person name="Agwanda B."/>
            <person name="Ommeh S."/>
            <person name="Li J."/>
            <person name="Shi Z.L."/>
        </authorList>
    </citation>
    <scope>NUCLEOTIDE SEQUENCE</scope>
    <source>
        <strain evidence="16">1A/Kenya/BAT2584/2015</strain>
    </source>
</reference>
<feature type="region of interest" description="Binding to host EIF4G" evidence="14">
    <location>
        <begin position="219"/>
        <end position="284"/>
    </location>
</feature>
<dbReference type="EMBL" id="PP711818">
    <property type="protein sequence ID" value="XBH23599.1"/>
    <property type="molecule type" value="Genomic_DNA"/>
</dbReference>
<comment type="function">
    <text evidence="14">Protein that inhibits host translation while promoting late viral translation by ribosome shunting. Blocks host cap-dependent translation by binding to eIF4G, displacing MKNK1 from cap initiation complexes and preventing EIF4E phosphorylation. Binds to the tripartite leader sequence of viral late mRNAs and recruits host eIF4G, PABPC1/poly-A binding protein and 40S ribosomes subunits on viral mRNAs, allowing ribosome shunting and efficient translation of late viral mRNAs even though conventional translation via ribosome scanning from the cap has been shut off in the host cell. During assembly, acts as a chaperone protein that helps hexon proteins assembly into trimers.</text>
</comment>
<evidence type="ECO:0000256" key="11">
    <source>
        <dbReference type="ARBA" id="ARBA00023200"/>
    </source>
</evidence>
<keyword evidence="9 14" id="KW-1190">Host gene expression shutoff by virus</keyword>
<dbReference type="GO" id="GO:0019060">
    <property type="term" value="P:intracellular transport of viral protein in host cell"/>
    <property type="evidence" value="ECO:0007669"/>
    <property type="project" value="UniProtKB-UniRule"/>
</dbReference>
<evidence type="ECO:0000256" key="13">
    <source>
        <dbReference type="ARBA" id="ARBA00023325"/>
    </source>
</evidence>
<comment type="subunit">
    <text evidence="14">Monomer. Interacts with hexon protein; this interaction allows chaperoning and trimerization of hexon proteins. Interacts (via N-terminus) with host initiation factor EIF4G (via C-terminus). Interacts (via RRM domain) with viral mRNAs that contain the tripartite leader; this interaction allows ribosome shunting and expression of viral late mRNAs.</text>
</comment>
<dbReference type="GO" id="GO:0039606">
    <property type="term" value="P:symbiont-mediated suppression of host translation initiation"/>
    <property type="evidence" value="ECO:0007669"/>
    <property type="project" value="UniProtKB-KW"/>
</dbReference>
<dbReference type="Pfam" id="PF02438">
    <property type="entry name" value="Adeno_100"/>
    <property type="match status" value="1"/>
</dbReference>
<evidence type="ECO:0000256" key="4">
    <source>
        <dbReference type="ARBA" id="ARBA00022581"/>
    </source>
</evidence>
<dbReference type="GO" id="GO:0043657">
    <property type="term" value="C:host cell"/>
    <property type="evidence" value="ECO:0007669"/>
    <property type="project" value="GOC"/>
</dbReference>
<evidence type="ECO:0000256" key="8">
    <source>
        <dbReference type="ARBA" id="ARBA00022921"/>
    </source>
</evidence>
<feature type="region of interest" description="Disordered" evidence="15">
    <location>
        <begin position="1"/>
        <end position="39"/>
    </location>
</feature>
<protein>
    <recommendedName>
        <fullName evidence="14">Shutoff protein</fullName>
    </recommendedName>
    <alternativeName>
        <fullName evidence="14">100 kDa protein</fullName>
        <shortName evidence="14">p100K</shortName>
    </alternativeName>
    <alternativeName>
        <fullName evidence="14">100K-chaperone protein</fullName>
    </alternativeName>
    <alternativeName>
        <fullName evidence="14">L4-100K</fullName>
    </alternativeName>
    <alternativeName>
        <fullName evidence="14">Shutoff protein 100K</fullName>
    </alternativeName>
</protein>
<feature type="compositionally biased region" description="Polar residues" evidence="15">
    <location>
        <begin position="1"/>
        <end position="15"/>
    </location>
</feature>
<evidence type="ECO:0000256" key="1">
    <source>
        <dbReference type="ARBA" id="ARBA00022448"/>
    </source>
</evidence>
<keyword evidence="1 14" id="KW-0813">Transport</keyword>
<organism evidence="16">
    <name type="scientific">Cardioderma bat adenovirus</name>
    <dbReference type="NCBI Taxonomy" id="3141913"/>
    <lineage>
        <taxon>Viruses</taxon>
        <taxon>Varidnaviria</taxon>
        <taxon>Bamfordvirae</taxon>
        <taxon>Preplasmiviricota</taxon>
        <taxon>Polisuviricotina</taxon>
        <taxon>Pharingeaviricetes</taxon>
        <taxon>Rowavirales</taxon>
        <taxon>Adenoviridae</taxon>
    </lineage>
</organism>
<name>A0AAU7E0E8_9ADEN</name>
<keyword evidence="8 14" id="KW-0426">Late protein</keyword>
<evidence type="ECO:0000256" key="7">
    <source>
        <dbReference type="ARBA" id="ARBA00022884"/>
    </source>
</evidence>
<evidence type="ECO:0000256" key="6">
    <source>
        <dbReference type="ARBA" id="ARBA00022809"/>
    </source>
</evidence>
<feature type="compositionally biased region" description="Basic and acidic residues" evidence="15">
    <location>
        <begin position="671"/>
        <end position="684"/>
    </location>
</feature>
<keyword evidence="4 14" id="KW-0945">Host-virus interaction</keyword>
<keyword evidence="3 14" id="KW-0597">Phosphoprotein</keyword>
<gene>
    <name evidence="14" type="primary">L4</name>
</gene>